<dbReference type="InterPro" id="IPR002110">
    <property type="entry name" value="Ankyrin_rpt"/>
</dbReference>
<keyword evidence="5" id="KW-0808">Transferase</keyword>
<keyword evidence="2 3" id="KW-0040">ANK repeat</keyword>
<evidence type="ECO:0000256" key="4">
    <source>
        <dbReference type="SAM" id="MobiDB-lite"/>
    </source>
</evidence>
<feature type="repeat" description="ANK" evidence="3">
    <location>
        <begin position="178"/>
        <end position="210"/>
    </location>
</feature>
<name>F0WNY2_9STRA</name>
<reference evidence="5" key="2">
    <citation type="submission" date="2011-02" db="EMBL/GenBank/DDBJ databases">
        <authorList>
            <person name="MacLean D."/>
        </authorList>
    </citation>
    <scope>NUCLEOTIDE SEQUENCE</scope>
</reference>
<dbReference type="HOGENOM" id="CLU_1258076_0_0_1"/>
<protein>
    <submittedName>
        <fullName evidence="5">Protein kinase putative</fullName>
    </submittedName>
</protein>
<evidence type="ECO:0000256" key="1">
    <source>
        <dbReference type="ARBA" id="ARBA00022737"/>
    </source>
</evidence>
<evidence type="ECO:0000256" key="3">
    <source>
        <dbReference type="PROSITE-ProRule" id="PRU00023"/>
    </source>
</evidence>
<gene>
    <name evidence="5" type="primary">AlNc14C176G8137</name>
    <name evidence="5" type="ORF">ALNC14_091680</name>
</gene>
<dbReference type="SMART" id="SM00248">
    <property type="entry name" value="ANK"/>
    <property type="match status" value="2"/>
</dbReference>
<dbReference type="PANTHER" id="PTHR24141:SF1">
    <property type="entry name" value="2-5A-DEPENDENT RIBONUCLEASE"/>
    <property type="match status" value="1"/>
</dbReference>
<feature type="compositionally biased region" description="Low complexity" evidence="4">
    <location>
        <begin position="103"/>
        <end position="115"/>
    </location>
</feature>
<dbReference type="EMBL" id="FR824221">
    <property type="protein sequence ID" value="CCA23025.1"/>
    <property type="molecule type" value="Genomic_DNA"/>
</dbReference>
<dbReference type="GO" id="GO:0004540">
    <property type="term" value="F:RNA nuclease activity"/>
    <property type="evidence" value="ECO:0007669"/>
    <property type="project" value="TreeGrafter"/>
</dbReference>
<dbReference type="PROSITE" id="PS50088">
    <property type="entry name" value="ANK_REPEAT"/>
    <property type="match status" value="2"/>
</dbReference>
<dbReference type="GO" id="GO:0016301">
    <property type="term" value="F:kinase activity"/>
    <property type="evidence" value="ECO:0007669"/>
    <property type="project" value="UniProtKB-KW"/>
</dbReference>
<dbReference type="SUPFAM" id="SSF48403">
    <property type="entry name" value="Ankyrin repeat"/>
    <property type="match status" value="1"/>
</dbReference>
<dbReference type="PANTHER" id="PTHR24141">
    <property type="entry name" value="2-5A-DEPENDENT RIBONUCLEASE"/>
    <property type="match status" value="1"/>
</dbReference>
<sequence length="220" mass="23659">MNDCVQEQQPHSKSRILHRLFIPNSQVVPREKAHPPREDYTHPSVLQEHDIALGADKSSEPKDVVIKQLLEENPQLREVVATKGQYIHELGMNSGRANSDTASVVPGGTSSGSVSVRTGPEVGNWHLVTALLGDDIVVVDGVGIDQTTGLHAAAQKNHPKAFKVLITRGADHTVRNRDSLTPLHVATQAGNLERVEELLSAGADPNMTDCQGNAAILMSA</sequence>
<dbReference type="GO" id="GO:0003723">
    <property type="term" value="F:RNA binding"/>
    <property type="evidence" value="ECO:0007669"/>
    <property type="project" value="TreeGrafter"/>
</dbReference>
<keyword evidence="5" id="KW-0418">Kinase</keyword>
<keyword evidence="1" id="KW-0677">Repeat</keyword>
<dbReference type="AlphaFoldDB" id="F0WNY2"/>
<dbReference type="GO" id="GO:0006396">
    <property type="term" value="P:RNA processing"/>
    <property type="evidence" value="ECO:0007669"/>
    <property type="project" value="TreeGrafter"/>
</dbReference>
<organism evidence="5">
    <name type="scientific">Albugo laibachii Nc14</name>
    <dbReference type="NCBI Taxonomy" id="890382"/>
    <lineage>
        <taxon>Eukaryota</taxon>
        <taxon>Sar</taxon>
        <taxon>Stramenopiles</taxon>
        <taxon>Oomycota</taxon>
        <taxon>Peronosporomycetes</taxon>
        <taxon>Albuginales</taxon>
        <taxon>Albuginaceae</taxon>
        <taxon>Albugo</taxon>
    </lineage>
</organism>
<proteinExistence type="predicted"/>
<dbReference type="Pfam" id="PF12796">
    <property type="entry name" value="Ank_2"/>
    <property type="match status" value="1"/>
</dbReference>
<dbReference type="Gene3D" id="1.25.40.20">
    <property type="entry name" value="Ankyrin repeat-containing domain"/>
    <property type="match status" value="1"/>
</dbReference>
<dbReference type="InterPro" id="IPR036770">
    <property type="entry name" value="Ankyrin_rpt-contain_sf"/>
</dbReference>
<evidence type="ECO:0000256" key="2">
    <source>
        <dbReference type="ARBA" id="ARBA00023043"/>
    </source>
</evidence>
<reference evidence="5" key="1">
    <citation type="journal article" date="2011" name="PLoS Biol.">
        <title>Gene gain and loss during evolution of obligate parasitism in the white rust pathogen of Arabidopsis thaliana.</title>
        <authorList>
            <person name="Kemen E."/>
            <person name="Gardiner A."/>
            <person name="Schultz-Larsen T."/>
            <person name="Kemen A.C."/>
            <person name="Balmuth A.L."/>
            <person name="Robert-Seilaniantz A."/>
            <person name="Bailey K."/>
            <person name="Holub E."/>
            <person name="Studholme D.J."/>
            <person name="Maclean D."/>
            <person name="Jones J.D."/>
        </authorList>
    </citation>
    <scope>NUCLEOTIDE SEQUENCE</scope>
</reference>
<dbReference type="PROSITE" id="PS50297">
    <property type="entry name" value="ANK_REP_REGION"/>
    <property type="match status" value="2"/>
</dbReference>
<feature type="repeat" description="ANK" evidence="3">
    <location>
        <begin position="145"/>
        <end position="177"/>
    </location>
</feature>
<accession>F0WNY2</accession>
<feature type="region of interest" description="Disordered" evidence="4">
    <location>
        <begin position="92"/>
        <end position="115"/>
    </location>
</feature>
<evidence type="ECO:0000313" key="5">
    <source>
        <dbReference type="EMBL" id="CCA23025.1"/>
    </source>
</evidence>